<dbReference type="EMBL" id="JARQWQ010000059">
    <property type="protein sequence ID" value="KAK2555907.1"/>
    <property type="molecule type" value="Genomic_DNA"/>
</dbReference>
<dbReference type="InterPro" id="IPR012337">
    <property type="entry name" value="RNaseH-like_sf"/>
</dbReference>
<gene>
    <name evidence="3" type="ORF">P5673_022172</name>
</gene>
<sequence>MRLSEGTHQRIKQCTTADATLQSLKNTIMTGWPLTKEEVPVCIREYWNYKEELTVQDGILYKGMKVIVPASMRPQMIARAHSSHLGPDACVRRARDVLFWPSMADQIKDQVQGCEVCNDFLARQQKEPLMTHKIPETLWSKVGQDLFTLGDESYLVTVDYYSDYFELDLLSDTTAESVINATKRHFARHGIADMVTDKGPQYSSAHFSKFAREWEFQHTTSSPLHSQSNVKAESAVKIAKNLVKKAKRGNKDLQMSLLEWRNTPDKSGNLYRRNRKFIRQDSSQEQASSDSGGKNLPSQLSPKAESPTQSLSDAKANSPLKQAATMTQTHESRQPRSTAVEETVTLQPQQTVVTRSGRTSVRPSRFDKFVT</sequence>
<dbReference type="FunFam" id="3.30.420.10:FF:000063">
    <property type="entry name" value="Retrovirus-related Pol polyprotein from transposon 297-like Protein"/>
    <property type="match status" value="1"/>
</dbReference>
<dbReference type="PROSITE" id="PS50994">
    <property type="entry name" value="INTEGRASE"/>
    <property type="match status" value="1"/>
</dbReference>
<reference evidence="3" key="2">
    <citation type="journal article" date="2023" name="Science">
        <title>Genomic signatures of disease resistance in endangered staghorn corals.</title>
        <authorList>
            <person name="Vollmer S.V."/>
            <person name="Selwyn J.D."/>
            <person name="Despard B.A."/>
            <person name="Roesel C.L."/>
        </authorList>
    </citation>
    <scope>NUCLEOTIDE SEQUENCE</scope>
    <source>
        <strain evidence="3">K2</strain>
    </source>
</reference>
<dbReference type="InterPro" id="IPR036397">
    <property type="entry name" value="RNaseH_sf"/>
</dbReference>
<dbReference type="InterPro" id="IPR050951">
    <property type="entry name" value="Retrovirus_Pol_polyprotein"/>
</dbReference>
<dbReference type="Gene3D" id="3.30.420.10">
    <property type="entry name" value="Ribonuclease H-like superfamily/Ribonuclease H"/>
    <property type="match status" value="1"/>
</dbReference>
<dbReference type="PANTHER" id="PTHR37984">
    <property type="entry name" value="PROTEIN CBG26694"/>
    <property type="match status" value="1"/>
</dbReference>
<evidence type="ECO:0000259" key="2">
    <source>
        <dbReference type="PROSITE" id="PS50994"/>
    </source>
</evidence>
<dbReference type="SUPFAM" id="SSF53098">
    <property type="entry name" value="Ribonuclease H-like"/>
    <property type="match status" value="1"/>
</dbReference>
<organism evidence="3 4">
    <name type="scientific">Acropora cervicornis</name>
    <name type="common">Staghorn coral</name>
    <dbReference type="NCBI Taxonomy" id="6130"/>
    <lineage>
        <taxon>Eukaryota</taxon>
        <taxon>Metazoa</taxon>
        <taxon>Cnidaria</taxon>
        <taxon>Anthozoa</taxon>
        <taxon>Hexacorallia</taxon>
        <taxon>Scleractinia</taxon>
        <taxon>Astrocoeniina</taxon>
        <taxon>Acroporidae</taxon>
        <taxon>Acropora</taxon>
    </lineage>
</organism>
<accession>A0AAD9Q6Y0</accession>
<reference evidence="3" key="1">
    <citation type="journal article" date="2023" name="G3 (Bethesda)">
        <title>Whole genome assembly and annotation of the endangered Caribbean coral Acropora cervicornis.</title>
        <authorList>
            <person name="Selwyn J.D."/>
            <person name="Vollmer S.V."/>
        </authorList>
    </citation>
    <scope>NUCLEOTIDE SEQUENCE</scope>
    <source>
        <strain evidence="3">K2</strain>
    </source>
</reference>
<comment type="caution">
    <text evidence="3">The sequence shown here is derived from an EMBL/GenBank/DDBJ whole genome shotgun (WGS) entry which is preliminary data.</text>
</comment>
<feature type="region of interest" description="Disordered" evidence="1">
    <location>
        <begin position="279"/>
        <end position="371"/>
    </location>
</feature>
<dbReference type="InterPro" id="IPR041588">
    <property type="entry name" value="Integrase_H2C2"/>
</dbReference>
<name>A0AAD9Q6Y0_ACRCE</name>
<dbReference type="AlphaFoldDB" id="A0AAD9Q6Y0"/>
<proteinExistence type="predicted"/>
<dbReference type="Proteomes" id="UP001249851">
    <property type="component" value="Unassembled WGS sequence"/>
</dbReference>
<dbReference type="PANTHER" id="PTHR37984:SF8">
    <property type="entry name" value="CCHC-TYPE DOMAIN-CONTAINING PROTEIN"/>
    <property type="match status" value="1"/>
</dbReference>
<dbReference type="Pfam" id="PF17921">
    <property type="entry name" value="Integrase_H2C2"/>
    <property type="match status" value="1"/>
</dbReference>
<evidence type="ECO:0000313" key="4">
    <source>
        <dbReference type="Proteomes" id="UP001249851"/>
    </source>
</evidence>
<keyword evidence="4" id="KW-1185">Reference proteome</keyword>
<feature type="domain" description="Integrase catalytic" evidence="2">
    <location>
        <begin position="131"/>
        <end position="315"/>
    </location>
</feature>
<dbReference type="Gene3D" id="1.10.340.70">
    <property type="match status" value="1"/>
</dbReference>
<dbReference type="GO" id="GO:0015074">
    <property type="term" value="P:DNA integration"/>
    <property type="evidence" value="ECO:0007669"/>
    <property type="project" value="InterPro"/>
</dbReference>
<feature type="compositionally biased region" description="Polar residues" evidence="1">
    <location>
        <begin position="296"/>
        <end position="312"/>
    </location>
</feature>
<feature type="compositionally biased region" description="Low complexity" evidence="1">
    <location>
        <begin position="280"/>
        <end position="291"/>
    </location>
</feature>
<evidence type="ECO:0000313" key="3">
    <source>
        <dbReference type="EMBL" id="KAK2555907.1"/>
    </source>
</evidence>
<protein>
    <recommendedName>
        <fullName evidence="2">Integrase catalytic domain-containing protein</fullName>
    </recommendedName>
</protein>
<dbReference type="FunFam" id="1.10.340.70:FF:000004">
    <property type="entry name" value="Retrovirus-related Pol polyprotein from transposon 297-like Protein"/>
    <property type="match status" value="1"/>
</dbReference>
<feature type="compositionally biased region" description="Low complexity" evidence="1">
    <location>
        <begin position="340"/>
        <end position="354"/>
    </location>
</feature>
<evidence type="ECO:0000256" key="1">
    <source>
        <dbReference type="SAM" id="MobiDB-lite"/>
    </source>
</evidence>
<dbReference type="InterPro" id="IPR001584">
    <property type="entry name" value="Integrase_cat-core"/>
</dbReference>
<dbReference type="GO" id="GO:0003676">
    <property type="term" value="F:nucleic acid binding"/>
    <property type="evidence" value="ECO:0007669"/>
    <property type="project" value="InterPro"/>
</dbReference>